<protein>
    <submittedName>
        <fullName evidence="5">Rotamase domain containing protein</fullName>
    </submittedName>
</protein>
<dbReference type="GO" id="GO:0003755">
    <property type="term" value="F:peptidyl-prolyl cis-trans isomerase activity"/>
    <property type="evidence" value="ECO:0007669"/>
    <property type="project" value="UniProtKB-KW"/>
</dbReference>
<feature type="domain" description="PpiC" evidence="4">
    <location>
        <begin position="14"/>
        <end position="111"/>
    </location>
</feature>
<feature type="compositionally biased region" description="Basic and acidic residues" evidence="3">
    <location>
        <begin position="10"/>
        <end position="29"/>
    </location>
</feature>
<dbReference type="SMART" id="SM00698">
    <property type="entry name" value="MORN"/>
    <property type="match status" value="11"/>
</dbReference>
<keyword evidence="2" id="KW-0413">Isomerase</keyword>
<organism evidence="5 6">
    <name type="scientific">Stylonychia lemnae</name>
    <name type="common">Ciliate</name>
    <dbReference type="NCBI Taxonomy" id="5949"/>
    <lineage>
        <taxon>Eukaryota</taxon>
        <taxon>Sar</taxon>
        <taxon>Alveolata</taxon>
        <taxon>Ciliophora</taxon>
        <taxon>Intramacronucleata</taxon>
        <taxon>Spirotrichea</taxon>
        <taxon>Stichotrichia</taxon>
        <taxon>Sporadotrichida</taxon>
        <taxon>Oxytrichidae</taxon>
        <taxon>Stylonychinae</taxon>
        <taxon>Stylonychia</taxon>
    </lineage>
</organism>
<dbReference type="PROSITE" id="PS50198">
    <property type="entry name" value="PPIC_PPIASE_2"/>
    <property type="match status" value="1"/>
</dbReference>
<dbReference type="Proteomes" id="UP000039865">
    <property type="component" value="Unassembled WGS sequence"/>
</dbReference>
<feature type="region of interest" description="Disordered" evidence="3">
    <location>
        <begin position="527"/>
        <end position="559"/>
    </location>
</feature>
<dbReference type="Gene3D" id="2.20.110.10">
    <property type="entry name" value="Histone H3 K4-specific methyltransferase SET7/9 N-terminal domain"/>
    <property type="match status" value="5"/>
</dbReference>
<reference evidence="5 6" key="1">
    <citation type="submission" date="2014-06" db="EMBL/GenBank/DDBJ databases">
        <authorList>
            <person name="Swart Estienne"/>
        </authorList>
    </citation>
    <scope>NUCLEOTIDE SEQUENCE [LARGE SCALE GENOMIC DNA]</scope>
    <source>
        <strain evidence="5 6">130c</strain>
    </source>
</reference>
<dbReference type="InterPro" id="IPR000297">
    <property type="entry name" value="PPIase_PpiC"/>
</dbReference>
<evidence type="ECO:0000313" key="6">
    <source>
        <dbReference type="Proteomes" id="UP000039865"/>
    </source>
</evidence>
<gene>
    <name evidence="5" type="primary">Contig10317.g11006</name>
    <name evidence="5" type="ORF">STYLEM_2182</name>
</gene>
<evidence type="ECO:0000256" key="1">
    <source>
        <dbReference type="ARBA" id="ARBA00022737"/>
    </source>
</evidence>
<dbReference type="SUPFAM" id="SSF82185">
    <property type="entry name" value="Histone H3 K4-specific methyltransferase SET7/9 N-terminal domain"/>
    <property type="match status" value="2"/>
</dbReference>
<feature type="compositionally biased region" description="Polar residues" evidence="3">
    <location>
        <begin position="537"/>
        <end position="559"/>
    </location>
</feature>
<dbReference type="InParanoid" id="A0A077ZXD0"/>
<dbReference type="Pfam" id="PF13616">
    <property type="entry name" value="Rotamase_3"/>
    <property type="match status" value="1"/>
</dbReference>
<evidence type="ECO:0000256" key="3">
    <source>
        <dbReference type="SAM" id="MobiDB-lite"/>
    </source>
</evidence>
<dbReference type="InterPro" id="IPR046357">
    <property type="entry name" value="PPIase_dom_sf"/>
</dbReference>
<dbReference type="AlphaFoldDB" id="A0A077ZXD0"/>
<dbReference type="PANTHER" id="PTHR23084:SF263">
    <property type="entry name" value="MORN REPEAT-CONTAINING PROTEIN 1"/>
    <property type="match status" value="1"/>
</dbReference>
<evidence type="ECO:0000256" key="2">
    <source>
        <dbReference type="PROSITE-ProRule" id="PRU00278"/>
    </source>
</evidence>
<proteinExistence type="predicted"/>
<dbReference type="InterPro" id="IPR003409">
    <property type="entry name" value="MORN"/>
</dbReference>
<name>A0A077ZXD0_STYLE</name>
<keyword evidence="2" id="KW-0697">Rotamase</keyword>
<dbReference type="Pfam" id="PF02493">
    <property type="entry name" value="MORN"/>
    <property type="match status" value="11"/>
</dbReference>
<feature type="region of interest" description="Disordered" evidence="3">
    <location>
        <begin position="1"/>
        <end position="45"/>
    </location>
</feature>
<accession>A0A077ZXD0</accession>
<evidence type="ECO:0000313" key="5">
    <source>
        <dbReference type="EMBL" id="CDW73206.1"/>
    </source>
</evidence>
<dbReference type="SUPFAM" id="SSF54534">
    <property type="entry name" value="FKBP-like"/>
    <property type="match status" value="1"/>
</dbReference>
<dbReference type="PANTHER" id="PTHR23084">
    <property type="entry name" value="PHOSPHATIDYLINOSITOL-4-PHOSPHATE 5-KINASE RELATED"/>
    <property type="match status" value="1"/>
</dbReference>
<dbReference type="EMBL" id="CCKQ01002111">
    <property type="protein sequence ID" value="CDW73206.1"/>
    <property type="molecule type" value="Genomic_DNA"/>
</dbReference>
<dbReference type="Gene3D" id="3.10.50.40">
    <property type="match status" value="1"/>
</dbReference>
<dbReference type="OrthoDB" id="287158at2759"/>
<keyword evidence="1" id="KW-0677">Repeat</keyword>
<evidence type="ECO:0000259" key="4">
    <source>
        <dbReference type="PROSITE" id="PS50198"/>
    </source>
</evidence>
<sequence length="630" mass="72564">MGKNKGGGKNQKEEEKKVASGAELKQDDKKKKKAGGWKAQLEEEERQAKADKLLAEYGDSPPSEVFAKFAEEMSECPSSAKGGLLGYFGKGQMDQTFEEIAFKTPVGRMSGSEKVMRVLCSKIKSYNKTKKNLFKVEALNLSKKDLKNWVQDTLLLSKMVRYQVTFHLIQLTKERYRLARSSTYKGQLENGKRHGLGVMIYHDNVRVYEGMWLDDQRSGKGYERYQKGNIYEGDFKDNKANGRGIYKWKKGEIYDGEWVNGKKEGHGVWRGVHGDCYIGEWKMSKAWGYGVHVWKNGDKYEGEWYDCLKHGQGTDLFGNGDTYQGQYKFGKPDGFGQYKWSNGSFYIGEFKNGLKHGKGKWKKNNLPNCNQYEGEYSMDKKHGYGVFSWESGNVYKGNYKEDIREGYGEMYWTDGQIYKGEWFEGLQHGHGCLMLPDGRKKEGPFERGIFMGKEQEPPKVEQVESDKDPFEETQQMHDELKLPMIANQSLINDPIDDSQLRIHHHHINSKRPNLLSKSVAGITEISNSNRQHERYHSVNQSLPDIQITNRQQSESSRGNYPTQDTMLNNHHNIRRANQEALNLLLRKARNKKKAMWLPNGNQKQSKQFHINVKPKSNFSVLSSKSDLYML</sequence>
<keyword evidence="6" id="KW-1185">Reference proteome</keyword>